<proteinExistence type="predicted"/>
<evidence type="ECO:0000256" key="1">
    <source>
        <dbReference type="SAM" id="SignalP"/>
    </source>
</evidence>
<dbReference type="InParanoid" id="A0A409VKC0"/>
<dbReference type="EMBL" id="NHTK01006037">
    <property type="protein sequence ID" value="PPQ66683.1"/>
    <property type="molecule type" value="Genomic_DNA"/>
</dbReference>
<protein>
    <recommendedName>
        <fullName evidence="4">Extracellular membrane protein CFEM domain-containing protein</fullName>
    </recommendedName>
</protein>
<gene>
    <name evidence="2" type="ORF">CVT24_008836</name>
</gene>
<evidence type="ECO:0000313" key="2">
    <source>
        <dbReference type="EMBL" id="PPQ66683.1"/>
    </source>
</evidence>
<feature type="chain" id="PRO_5019165713" description="Extracellular membrane protein CFEM domain-containing protein" evidence="1">
    <location>
        <begin position="21"/>
        <end position="132"/>
    </location>
</feature>
<feature type="signal peptide" evidence="1">
    <location>
        <begin position="1"/>
        <end position="20"/>
    </location>
</feature>
<comment type="caution">
    <text evidence="2">The sequence shown here is derived from an EMBL/GenBank/DDBJ whole genome shotgun (WGS) entry which is preliminary data.</text>
</comment>
<accession>A0A409VKC0</accession>
<keyword evidence="1" id="KW-0732">Signal</keyword>
<evidence type="ECO:0008006" key="4">
    <source>
        <dbReference type="Google" id="ProtNLM"/>
    </source>
</evidence>
<reference evidence="2 3" key="1">
    <citation type="journal article" date="2018" name="Evol. Lett.">
        <title>Horizontal gene cluster transfer increased hallucinogenic mushroom diversity.</title>
        <authorList>
            <person name="Reynolds H.T."/>
            <person name="Vijayakumar V."/>
            <person name="Gluck-Thaler E."/>
            <person name="Korotkin H.B."/>
            <person name="Matheny P.B."/>
            <person name="Slot J.C."/>
        </authorList>
    </citation>
    <scope>NUCLEOTIDE SEQUENCE [LARGE SCALE GENOMIC DNA]</scope>
    <source>
        <strain evidence="2 3">2629</strain>
    </source>
</reference>
<evidence type="ECO:0000313" key="3">
    <source>
        <dbReference type="Proteomes" id="UP000284842"/>
    </source>
</evidence>
<keyword evidence="3" id="KW-1185">Reference proteome</keyword>
<dbReference type="OrthoDB" id="3042200at2759"/>
<organism evidence="2 3">
    <name type="scientific">Panaeolus cyanescens</name>
    <dbReference type="NCBI Taxonomy" id="181874"/>
    <lineage>
        <taxon>Eukaryota</taxon>
        <taxon>Fungi</taxon>
        <taxon>Dikarya</taxon>
        <taxon>Basidiomycota</taxon>
        <taxon>Agaricomycotina</taxon>
        <taxon>Agaricomycetes</taxon>
        <taxon>Agaricomycetidae</taxon>
        <taxon>Agaricales</taxon>
        <taxon>Agaricineae</taxon>
        <taxon>Galeropsidaceae</taxon>
        <taxon>Panaeolus</taxon>
    </lineage>
</organism>
<sequence>MPRLTTLMTSLFVAAVAVNAQLPSTLPPSCTSSACQSLITKLNDPTTSCLTDPTCLCSADTANGVEACYQCDIQSGSLDKKTADAALSQYIDGCKQAGHPVSISSDGLTSISGIKMSSVVMASVALGGAILL</sequence>
<dbReference type="Proteomes" id="UP000284842">
    <property type="component" value="Unassembled WGS sequence"/>
</dbReference>
<name>A0A409VKC0_9AGAR</name>
<dbReference type="PROSITE" id="PS51257">
    <property type="entry name" value="PROKAR_LIPOPROTEIN"/>
    <property type="match status" value="1"/>
</dbReference>
<dbReference type="AlphaFoldDB" id="A0A409VKC0"/>